<dbReference type="CDD" id="cd07377">
    <property type="entry name" value="WHTH_GntR"/>
    <property type="match status" value="1"/>
</dbReference>
<dbReference type="InterPro" id="IPR000524">
    <property type="entry name" value="Tscrpt_reg_HTH_GntR"/>
</dbReference>
<protein>
    <submittedName>
        <fullName evidence="5">GntR family transcriptional regulator</fullName>
    </submittedName>
</protein>
<keyword evidence="2" id="KW-0238">DNA-binding</keyword>
<reference evidence="5 6" key="1">
    <citation type="submission" date="2020-04" db="EMBL/GenBank/DDBJ databases">
        <title>Collinsella sp. KGMB02528 nov., an anaerobic actinobacterium isolated from human feces.</title>
        <authorList>
            <person name="Han K.-I."/>
            <person name="Eom M.K."/>
            <person name="Kim J.-S."/>
            <person name="Lee K.C."/>
            <person name="Suh M.K."/>
            <person name="Park S.-H."/>
            <person name="Lee J.H."/>
            <person name="Kang S.W."/>
            <person name="Park J.-E."/>
            <person name="Oh B.S."/>
            <person name="Yu S.Y."/>
            <person name="Choi S.-H."/>
            <person name="Lee D.H."/>
            <person name="Yoon H."/>
            <person name="Kim B.-Y."/>
            <person name="Lee J.H."/>
            <person name="Lee J.-S."/>
        </authorList>
    </citation>
    <scope>NUCLEOTIDE SEQUENCE [LARGE SCALE GENOMIC DNA]</scope>
    <source>
        <strain evidence="5 6">KGMB02528</strain>
    </source>
</reference>
<dbReference type="PANTHER" id="PTHR44846">
    <property type="entry name" value="MANNOSYL-D-GLYCERATE TRANSPORT/METABOLISM SYSTEM REPRESSOR MNGR-RELATED"/>
    <property type="match status" value="1"/>
</dbReference>
<dbReference type="SUPFAM" id="SSF46785">
    <property type="entry name" value="Winged helix' DNA-binding domain"/>
    <property type="match status" value="1"/>
</dbReference>
<dbReference type="EMBL" id="JABBCP010000001">
    <property type="protein sequence ID" value="NMF54811.1"/>
    <property type="molecule type" value="Genomic_DNA"/>
</dbReference>
<dbReference type="Gene3D" id="3.40.1410.10">
    <property type="entry name" value="Chorismate lyase-like"/>
    <property type="match status" value="1"/>
</dbReference>
<name>A0A7X9YI97_9ACTN</name>
<evidence type="ECO:0000313" key="5">
    <source>
        <dbReference type="EMBL" id="NMF54811.1"/>
    </source>
</evidence>
<evidence type="ECO:0000256" key="2">
    <source>
        <dbReference type="ARBA" id="ARBA00023125"/>
    </source>
</evidence>
<comment type="caution">
    <text evidence="5">The sequence shown here is derived from an EMBL/GenBank/DDBJ whole genome shotgun (WGS) entry which is preliminary data.</text>
</comment>
<dbReference type="InterPro" id="IPR036388">
    <property type="entry name" value="WH-like_DNA-bd_sf"/>
</dbReference>
<dbReference type="GO" id="GO:0003700">
    <property type="term" value="F:DNA-binding transcription factor activity"/>
    <property type="evidence" value="ECO:0007669"/>
    <property type="project" value="InterPro"/>
</dbReference>
<dbReference type="PANTHER" id="PTHR44846:SF4">
    <property type="entry name" value="HTH GNTR-TYPE DOMAIN-CONTAINING PROTEIN"/>
    <property type="match status" value="1"/>
</dbReference>
<keyword evidence="1" id="KW-0805">Transcription regulation</keyword>
<dbReference type="PROSITE" id="PS50949">
    <property type="entry name" value="HTH_GNTR"/>
    <property type="match status" value="1"/>
</dbReference>
<evidence type="ECO:0000259" key="4">
    <source>
        <dbReference type="PROSITE" id="PS50949"/>
    </source>
</evidence>
<accession>A0A7X9YI97</accession>
<evidence type="ECO:0000313" key="6">
    <source>
        <dbReference type="Proteomes" id="UP000546970"/>
    </source>
</evidence>
<evidence type="ECO:0000256" key="3">
    <source>
        <dbReference type="ARBA" id="ARBA00023163"/>
    </source>
</evidence>
<sequence length="240" mass="27538">MAKYKDIVKDIEGCIRRGDLQPYDQLPTVVEMTKAYHVSRTTIEQVMDELEKRGLVSRKRGSGVYVKKVATQSFDKPLNTISLTDDIDANLAKHPSCTVHEFTVVKPDEHVRHELGLHEFSFTFYIERSHLHEGQAIDVQYLYYPVEIFRDIRLTSAETSIRQWIDENYDVTPDSFHKTLRAVTASERECEILGIPEGSPLLEVEQIGYLDDGRPFESLVARFPGDRSEYQTIDSDSLPV</sequence>
<dbReference type="SMART" id="SM00866">
    <property type="entry name" value="UTRA"/>
    <property type="match status" value="1"/>
</dbReference>
<dbReference type="GO" id="GO:0045892">
    <property type="term" value="P:negative regulation of DNA-templated transcription"/>
    <property type="evidence" value="ECO:0007669"/>
    <property type="project" value="TreeGrafter"/>
</dbReference>
<dbReference type="Pfam" id="PF07702">
    <property type="entry name" value="UTRA"/>
    <property type="match status" value="1"/>
</dbReference>
<dbReference type="GO" id="GO:0003677">
    <property type="term" value="F:DNA binding"/>
    <property type="evidence" value="ECO:0007669"/>
    <property type="project" value="UniProtKB-KW"/>
</dbReference>
<keyword evidence="3" id="KW-0804">Transcription</keyword>
<evidence type="ECO:0000256" key="1">
    <source>
        <dbReference type="ARBA" id="ARBA00023015"/>
    </source>
</evidence>
<dbReference type="RefSeq" id="WP_169276600.1">
    <property type="nucleotide sequence ID" value="NZ_JABBCP010000001.1"/>
</dbReference>
<dbReference type="Gene3D" id="1.10.10.10">
    <property type="entry name" value="Winged helix-like DNA-binding domain superfamily/Winged helix DNA-binding domain"/>
    <property type="match status" value="1"/>
</dbReference>
<dbReference type="SMART" id="SM00345">
    <property type="entry name" value="HTH_GNTR"/>
    <property type="match status" value="1"/>
</dbReference>
<dbReference type="AlphaFoldDB" id="A0A7X9YI97"/>
<dbReference type="PRINTS" id="PR00035">
    <property type="entry name" value="HTHGNTR"/>
</dbReference>
<dbReference type="InterPro" id="IPR036390">
    <property type="entry name" value="WH_DNA-bd_sf"/>
</dbReference>
<keyword evidence="6" id="KW-1185">Reference proteome</keyword>
<organism evidence="5 6">
    <name type="scientific">Collinsella acetigenes</name>
    <dbReference type="NCBI Taxonomy" id="2713419"/>
    <lineage>
        <taxon>Bacteria</taxon>
        <taxon>Bacillati</taxon>
        <taxon>Actinomycetota</taxon>
        <taxon>Coriobacteriia</taxon>
        <taxon>Coriobacteriales</taxon>
        <taxon>Coriobacteriaceae</taxon>
        <taxon>Collinsella</taxon>
    </lineage>
</organism>
<feature type="domain" description="HTH gntR-type" evidence="4">
    <location>
        <begin position="1"/>
        <end position="69"/>
    </location>
</feature>
<dbReference type="InterPro" id="IPR050679">
    <property type="entry name" value="Bact_HTH_transcr_reg"/>
</dbReference>
<gene>
    <name evidence="5" type="ORF">HF320_00445</name>
</gene>
<dbReference type="Pfam" id="PF00392">
    <property type="entry name" value="GntR"/>
    <property type="match status" value="1"/>
</dbReference>
<proteinExistence type="predicted"/>
<dbReference type="InterPro" id="IPR011663">
    <property type="entry name" value="UTRA"/>
</dbReference>
<dbReference type="Proteomes" id="UP000546970">
    <property type="component" value="Unassembled WGS sequence"/>
</dbReference>
<dbReference type="SUPFAM" id="SSF64288">
    <property type="entry name" value="Chorismate lyase-like"/>
    <property type="match status" value="1"/>
</dbReference>
<dbReference type="InterPro" id="IPR028978">
    <property type="entry name" value="Chorismate_lyase_/UTRA_dom_sf"/>
</dbReference>